<dbReference type="EMBL" id="CP012543">
    <property type="protein sequence ID" value="QCD46283.1"/>
    <property type="molecule type" value="Genomic_DNA"/>
</dbReference>
<protein>
    <submittedName>
        <fullName evidence="2">Putative SseB domain protein</fullName>
    </submittedName>
</protein>
<accession>A0A6G5QKN1</accession>
<evidence type="ECO:0000259" key="1">
    <source>
        <dbReference type="Pfam" id="PF07179"/>
    </source>
</evidence>
<dbReference type="KEGG" id="crx:CRECT_0593"/>
<dbReference type="AlphaFoldDB" id="A0A6G5QKN1"/>
<dbReference type="InterPro" id="IPR009839">
    <property type="entry name" value="SseB_N"/>
</dbReference>
<dbReference type="Pfam" id="PF07179">
    <property type="entry name" value="SseB"/>
    <property type="match status" value="1"/>
</dbReference>
<proteinExistence type="predicted"/>
<organism evidence="2">
    <name type="scientific">Campylobacter rectus</name>
    <name type="common">Wolinella recta</name>
    <dbReference type="NCBI Taxonomy" id="203"/>
    <lineage>
        <taxon>Bacteria</taxon>
        <taxon>Pseudomonadati</taxon>
        <taxon>Campylobacterota</taxon>
        <taxon>Epsilonproteobacteria</taxon>
        <taxon>Campylobacterales</taxon>
        <taxon>Campylobacteraceae</taxon>
        <taxon>Campylobacter</taxon>
    </lineage>
</organism>
<sequence length="138" mass="15182">MNENLNDFIDAFLLDSSKQSEKALIAALKKAEFLAPVLINQVLAKPGGGAVYEEEGSNIKFVLLEDEESGLSYFPAFSSRAEMMKWRNDAEQEAINLRLKDYAAMLDSAEGKYAGVVIDAFSHSLILDLAKLKAMCAE</sequence>
<dbReference type="Proteomes" id="UP000502377">
    <property type="component" value="Chromosome"/>
</dbReference>
<reference evidence="2" key="1">
    <citation type="submission" date="2016-07" db="EMBL/GenBank/DDBJ databases">
        <title>Comparative genomics of the Campylobacter concisus group.</title>
        <authorList>
            <person name="Miller W.G."/>
            <person name="Yee E."/>
            <person name="Chapman M.H."/>
            <person name="Huynh S."/>
            <person name="Bono J.L."/>
            <person name="On S.L.W."/>
            <person name="StLeger J."/>
            <person name="Foster G."/>
            <person name="Parker C.T."/>
        </authorList>
    </citation>
    <scope>NUCLEOTIDE SEQUENCE [LARGE SCALE GENOMIC DNA]</scope>
    <source>
        <strain evidence="2">ATCC 33238</strain>
    </source>
</reference>
<name>A0A6G5QKN1_CAMRE</name>
<feature type="domain" description="SseB protein N-terminal" evidence="1">
    <location>
        <begin position="10"/>
        <end position="126"/>
    </location>
</feature>
<dbReference type="RefSeq" id="WP_002946186.1">
    <property type="nucleotide sequence ID" value="NZ_CP012543.1"/>
</dbReference>
<gene>
    <name evidence="2" type="ORF">CRECT_0593</name>
</gene>
<evidence type="ECO:0000313" key="2">
    <source>
        <dbReference type="EMBL" id="QCD46283.1"/>
    </source>
</evidence>